<protein>
    <submittedName>
        <fullName evidence="3">Aldo/keto reductase</fullName>
    </submittedName>
</protein>
<dbReference type="RefSeq" id="WP_203702490.1">
    <property type="nucleotide sequence ID" value="NZ_BAAALU010000001.1"/>
</dbReference>
<evidence type="ECO:0000259" key="2">
    <source>
        <dbReference type="Pfam" id="PF00248"/>
    </source>
</evidence>
<dbReference type="PANTHER" id="PTHR43625">
    <property type="entry name" value="AFLATOXIN B1 ALDEHYDE REDUCTASE"/>
    <property type="match status" value="1"/>
</dbReference>
<reference evidence="3 4" key="1">
    <citation type="submission" date="2021-01" db="EMBL/GenBank/DDBJ databases">
        <title>Whole genome shotgun sequence of Asanoa iriomotensis NBRC 100142.</title>
        <authorList>
            <person name="Komaki H."/>
            <person name="Tamura T."/>
        </authorList>
    </citation>
    <scope>NUCLEOTIDE SEQUENCE [LARGE SCALE GENOMIC DNA]</scope>
    <source>
        <strain evidence="3 4">NBRC 100142</strain>
    </source>
</reference>
<feature type="domain" description="NADP-dependent oxidoreductase" evidence="2">
    <location>
        <begin position="18"/>
        <end position="311"/>
    </location>
</feature>
<name>A0ABQ4C1G3_9ACTN</name>
<gene>
    <name evidence="3" type="ORF">Air01nite_27080</name>
</gene>
<comment type="caution">
    <text evidence="3">The sequence shown here is derived from an EMBL/GenBank/DDBJ whole genome shotgun (WGS) entry which is preliminary data.</text>
</comment>
<dbReference type="InterPro" id="IPR036812">
    <property type="entry name" value="NAD(P)_OxRdtase_dom_sf"/>
</dbReference>
<dbReference type="EMBL" id="BONC01000016">
    <property type="protein sequence ID" value="GIF56613.1"/>
    <property type="molecule type" value="Genomic_DNA"/>
</dbReference>
<keyword evidence="4" id="KW-1185">Reference proteome</keyword>
<dbReference type="InterPro" id="IPR023210">
    <property type="entry name" value="NADP_OxRdtase_dom"/>
</dbReference>
<keyword evidence="1" id="KW-0560">Oxidoreductase</keyword>
<dbReference type="PANTHER" id="PTHR43625:SF40">
    <property type="entry name" value="ALDO-KETO REDUCTASE YAKC [NADP(+)]"/>
    <property type="match status" value="1"/>
</dbReference>
<dbReference type="SUPFAM" id="SSF51430">
    <property type="entry name" value="NAD(P)-linked oxidoreductase"/>
    <property type="match status" value="1"/>
</dbReference>
<dbReference type="Gene3D" id="3.20.20.100">
    <property type="entry name" value="NADP-dependent oxidoreductase domain"/>
    <property type="match status" value="1"/>
</dbReference>
<dbReference type="InterPro" id="IPR020471">
    <property type="entry name" value="AKR"/>
</dbReference>
<evidence type="ECO:0000256" key="1">
    <source>
        <dbReference type="ARBA" id="ARBA00023002"/>
    </source>
</evidence>
<accession>A0ABQ4C1G3</accession>
<proteinExistence type="predicted"/>
<sequence>MTIPVRYLGPDKLAVGAVGFGAMSFLNPYGQSGYDPRQAAREIVDQALASGVTMIDTADGYGDSEIIVGEAVAGRRDQVVIATKFGIVEAPHGTGTARIDGSPAYVRRRIERSLRRLGTDHVDIYYIHRIDPNTPIEETVGAMADLVREGKVRHLGVSEAHPDTLRRAVAVHPITALQTEWSLWTRDIEREILPVTRELGISVVPYSPLGRGALTGAIASTADLPANDFRRGIPRYSDENLRQNLSTVDVVRRIAGELGAKPGQVALAWLLAKAPDVVPIPGTRRAAYVAENAAAAELRLTAEQVAELDALRVVGDREMATAQRADNWFDGRTPPLH</sequence>
<dbReference type="Proteomes" id="UP000624325">
    <property type="component" value="Unassembled WGS sequence"/>
</dbReference>
<dbReference type="InterPro" id="IPR050791">
    <property type="entry name" value="Aldo-Keto_reductase"/>
</dbReference>
<dbReference type="Pfam" id="PF00248">
    <property type="entry name" value="Aldo_ket_red"/>
    <property type="match status" value="1"/>
</dbReference>
<dbReference type="PRINTS" id="PR00069">
    <property type="entry name" value="ALDKETRDTASE"/>
</dbReference>
<evidence type="ECO:0000313" key="3">
    <source>
        <dbReference type="EMBL" id="GIF56613.1"/>
    </source>
</evidence>
<evidence type="ECO:0000313" key="4">
    <source>
        <dbReference type="Proteomes" id="UP000624325"/>
    </source>
</evidence>
<organism evidence="3 4">
    <name type="scientific">Asanoa iriomotensis</name>
    <dbReference type="NCBI Taxonomy" id="234613"/>
    <lineage>
        <taxon>Bacteria</taxon>
        <taxon>Bacillati</taxon>
        <taxon>Actinomycetota</taxon>
        <taxon>Actinomycetes</taxon>
        <taxon>Micromonosporales</taxon>
        <taxon>Micromonosporaceae</taxon>
        <taxon>Asanoa</taxon>
    </lineage>
</organism>